<evidence type="ECO:0000256" key="1">
    <source>
        <dbReference type="SAM" id="MobiDB-lite"/>
    </source>
</evidence>
<gene>
    <name evidence="2" type="ORF">JTE90_021950</name>
</gene>
<keyword evidence="3" id="KW-1185">Reference proteome</keyword>
<dbReference type="Proteomes" id="UP000827092">
    <property type="component" value="Unassembled WGS sequence"/>
</dbReference>
<dbReference type="AlphaFoldDB" id="A0AAV6V5J9"/>
<comment type="caution">
    <text evidence="2">The sequence shown here is derived from an EMBL/GenBank/DDBJ whole genome shotgun (WGS) entry which is preliminary data.</text>
</comment>
<feature type="region of interest" description="Disordered" evidence="1">
    <location>
        <begin position="96"/>
        <end position="126"/>
    </location>
</feature>
<evidence type="ECO:0000313" key="2">
    <source>
        <dbReference type="EMBL" id="KAG8191214.1"/>
    </source>
</evidence>
<accession>A0AAV6V5J9</accession>
<proteinExistence type="predicted"/>
<dbReference type="EMBL" id="JAFNEN010000163">
    <property type="protein sequence ID" value="KAG8191214.1"/>
    <property type="molecule type" value="Genomic_DNA"/>
</dbReference>
<feature type="compositionally biased region" description="Basic residues" evidence="1">
    <location>
        <begin position="107"/>
        <end position="119"/>
    </location>
</feature>
<reference evidence="2 3" key="1">
    <citation type="journal article" date="2022" name="Nat. Ecol. Evol.">
        <title>A masculinizing supergene underlies an exaggerated male reproductive morph in a spider.</title>
        <authorList>
            <person name="Hendrickx F."/>
            <person name="De Corte Z."/>
            <person name="Sonet G."/>
            <person name="Van Belleghem S.M."/>
            <person name="Kostlbacher S."/>
            <person name="Vangestel C."/>
        </authorList>
    </citation>
    <scope>NUCLEOTIDE SEQUENCE [LARGE SCALE GENOMIC DNA]</scope>
    <source>
        <strain evidence="2">W744_W776</strain>
    </source>
</reference>
<evidence type="ECO:0000313" key="3">
    <source>
        <dbReference type="Proteomes" id="UP000827092"/>
    </source>
</evidence>
<organism evidence="2 3">
    <name type="scientific">Oedothorax gibbosus</name>
    <dbReference type="NCBI Taxonomy" id="931172"/>
    <lineage>
        <taxon>Eukaryota</taxon>
        <taxon>Metazoa</taxon>
        <taxon>Ecdysozoa</taxon>
        <taxon>Arthropoda</taxon>
        <taxon>Chelicerata</taxon>
        <taxon>Arachnida</taxon>
        <taxon>Araneae</taxon>
        <taxon>Araneomorphae</taxon>
        <taxon>Entelegynae</taxon>
        <taxon>Araneoidea</taxon>
        <taxon>Linyphiidae</taxon>
        <taxon>Erigoninae</taxon>
        <taxon>Oedothorax</taxon>
    </lineage>
</organism>
<protein>
    <submittedName>
        <fullName evidence="2">Uncharacterized protein</fullName>
    </submittedName>
</protein>
<name>A0AAV6V5J9_9ARAC</name>
<sequence>MCSCPTYSINLSLQIPNQCTQLNAIKHSLPPCRDLLSFFESGGHPFHPFHRSMKSDFAFETENGARVLTENFPSTIPPLPRFPLLSSRIIKNKCRHKTRSRTESGIRKPKRSWKRRKREKRNDGTRCARVRVSVTSPCSESAPAGRPLAETIGRGPARRSFLFQNKRPADDATLDLGPAASPHARCTVVVEKLYSWTVFCIGVRVVVVIDICSTWRPDCC</sequence>